<evidence type="ECO:0000256" key="8">
    <source>
        <dbReference type="ARBA" id="ARBA00023004"/>
    </source>
</evidence>
<keyword evidence="12" id="KW-0670">Pyruvate</keyword>
<feature type="domain" description="Radical SAM core" evidence="11">
    <location>
        <begin position="14"/>
        <end position="239"/>
    </location>
</feature>
<dbReference type="AlphaFoldDB" id="A0A1I6HMT8"/>
<gene>
    <name evidence="12" type="ORF">SAMN05661086_00105</name>
</gene>
<keyword evidence="13" id="KW-1185">Reference proteome</keyword>
<dbReference type="GO" id="GO:0043365">
    <property type="term" value="F:[formate-C-acetyltransferase]-activating enzyme activity"/>
    <property type="evidence" value="ECO:0007669"/>
    <property type="project" value="UniProtKB-UniRule"/>
</dbReference>
<keyword evidence="12" id="KW-0456">Lyase</keyword>
<dbReference type="PANTHER" id="PTHR30352:SF5">
    <property type="entry name" value="PYRUVATE FORMATE-LYASE 1-ACTIVATING ENZYME"/>
    <property type="match status" value="1"/>
</dbReference>
<accession>A0A1I6HMT8</accession>
<protein>
    <recommendedName>
        <fullName evidence="3 10">Pyruvate formate-lyase-activating enzyme</fullName>
        <ecNumber evidence="10">1.97.1.4</ecNumber>
    </recommendedName>
</protein>
<dbReference type="InterPro" id="IPR001989">
    <property type="entry name" value="Radical_activat_CS"/>
</dbReference>
<keyword evidence="5 10" id="KW-0949">S-adenosyl-L-methionine</keyword>
<dbReference type="NCBIfam" id="TIGR02493">
    <property type="entry name" value="PFLA"/>
    <property type="match status" value="1"/>
</dbReference>
<evidence type="ECO:0000256" key="3">
    <source>
        <dbReference type="ARBA" id="ARBA00021356"/>
    </source>
</evidence>
<evidence type="ECO:0000256" key="4">
    <source>
        <dbReference type="ARBA" id="ARBA00022485"/>
    </source>
</evidence>
<dbReference type="EC" id="1.97.1.4" evidence="10"/>
<dbReference type="InterPro" id="IPR013785">
    <property type="entry name" value="Aldolase_TIM"/>
</dbReference>
<dbReference type="InterPro" id="IPR034457">
    <property type="entry name" value="Organic_radical-activating"/>
</dbReference>
<dbReference type="RefSeq" id="WP_092558738.1">
    <property type="nucleotide sequence ID" value="NZ_FOYZ01000001.1"/>
</dbReference>
<dbReference type="Pfam" id="PF04055">
    <property type="entry name" value="Radical_SAM"/>
    <property type="match status" value="1"/>
</dbReference>
<dbReference type="OrthoDB" id="9782387at2"/>
<evidence type="ECO:0000256" key="6">
    <source>
        <dbReference type="ARBA" id="ARBA00022723"/>
    </source>
</evidence>
<evidence type="ECO:0000256" key="2">
    <source>
        <dbReference type="ARBA" id="ARBA00009777"/>
    </source>
</evidence>
<dbReference type="GO" id="GO:0051539">
    <property type="term" value="F:4 iron, 4 sulfur cluster binding"/>
    <property type="evidence" value="ECO:0007669"/>
    <property type="project" value="UniProtKB-UniRule"/>
</dbReference>
<evidence type="ECO:0000256" key="7">
    <source>
        <dbReference type="ARBA" id="ARBA00023002"/>
    </source>
</evidence>
<keyword evidence="6 10" id="KW-0479">Metal-binding</keyword>
<dbReference type="SFLD" id="SFLDS00029">
    <property type="entry name" value="Radical_SAM"/>
    <property type="match status" value="1"/>
</dbReference>
<comment type="cofactor">
    <cofactor evidence="10">
        <name>[4Fe-4S] cluster</name>
        <dbReference type="ChEBI" id="CHEBI:49883"/>
    </cofactor>
    <text evidence="10">Binds 1 [4Fe-4S] cluster. The cluster is coordinated with 3 cysteines and an exchangeable S-adenosyl-L-methionine.</text>
</comment>
<comment type="function">
    <text evidence="1 10">Activation of pyruvate formate-lyase under anaerobic conditions by generation of an organic free radical, using S-adenosylmethionine and reduced flavodoxin as cosubstrates to produce 5'-deoxy-adenosine.</text>
</comment>
<dbReference type="GO" id="GO:0016829">
    <property type="term" value="F:lyase activity"/>
    <property type="evidence" value="ECO:0007669"/>
    <property type="project" value="UniProtKB-KW"/>
</dbReference>
<comment type="similarity">
    <text evidence="2 10">Belongs to the organic radical-activating enzymes family.</text>
</comment>
<evidence type="ECO:0000256" key="9">
    <source>
        <dbReference type="ARBA" id="ARBA00023014"/>
    </source>
</evidence>
<dbReference type="Proteomes" id="UP000199659">
    <property type="component" value="Unassembled WGS sequence"/>
</dbReference>
<dbReference type="InterPro" id="IPR007197">
    <property type="entry name" value="rSAM"/>
</dbReference>
<dbReference type="SUPFAM" id="SSF102114">
    <property type="entry name" value="Radical SAM enzymes"/>
    <property type="match status" value="1"/>
</dbReference>
<dbReference type="STRING" id="37658.SAMN05661086_00105"/>
<comment type="subcellular location">
    <subcellularLocation>
        <location evidence="10">Cytoplasm</location>
    </subcellularLocation>
</comment>
<evidence type="ECO:0000313" key="12">
    <source>
        <dbReference type="EMBL" id="SFR55708.1"/>
    </source>
</evidence>
<proteinExistence type="inferred from homology"/>
<dbReference type="PROSITE" id="PS01087">
    <property type="entry name" value="RADICAL_ACTIVATING"/>
    <property type="match status" value="1"/>
</dbReference>
<dbReference type="GO" id="GO:0005737">
    <property type="term" value="C:cytoplasm"/>
    <property type="evidence" value="ECO:0007669"/>
    <property type="project" value="UniProtKB-SubCell"/>
</dbReference>
<dbReference type="InterPro" id="IPR058240">
    <property type="entry name" value="rSAM_sf"/>
</dbReference>
<keyword evidence="8 10" id="KW-0408">Iron</keyword>
<keyword evidence="9 10" id="KW-0411">Iron-sulfur</keyword>
<keyword evidence="4 10" id="KW-0004">4Fe-4S</keyword>
<dbReference type="PANTHER" id="PTHR30352">
    <property type="entry name" value="PYRUVATE FORMATE-LYASE-ACTIVATING ENZYME"/>
    <property type="match status" value="1"/>
</dbReference>
<keyword evidence="10" id="KW-0963">Cytoplasm</keyword>
<evidence type="ECO:0000313" key="13">
    <source>
        <dbReference type="Proteomes" id="UP000199659"/>
    </source>
</evidence>
<dbReference type="SFLD" id="SFLDG01066">
    <property type="entry name" value="organic_radical-activating_enz"/>
    <property type="match status" value="1"/>
</dbReference>
<evidence type="ECO:0000256" key="10">
    <source>
        <dbReference type="RuleBase" id="RU362053"/>
    </source>
</evidence>
<comment type="catalytic activity">
    <reaction evidence="10">
        <text>glycyl-[formate C-acetyltransferase] + reduced [flavodoxin] + S-adenosyl-L-methionine = glycin-2-yl radical-[formate C-acetyltransferase] + semiquinone [flavodoxin] + 5'-deoxyadenosine + L-methionine + H(+)</text>
        <dbReference type="Rhea" id="RHEA:19225"/>
        <dbReference type="Rhea" id="RHEA-COMP:10622"/>
        <dbReference type="Rhea" id="RHEA-COMP:12190"/>
        <dbReference type="Rhea" id="RHEA-COMP:12191"/>
        <dbReference type="Rhea" id="RHEA-COMP:14480"/>
        <dbReference type="ChEBI" id="CHEBI:15378"/>
        <dbReference type="ChEBI" id="CHEBI:17319"/>
        <dbReference type="ChEBI" id="CHEBI:29947"/>
        <dbReference type="ChEBI" id="CHEBI:32722"/>
        <dbReference type="ChEBI" id="CHEBI:57618"/>
        <dbReference type="ChEBI" id="CHEBI:57844"/>
        <dbReference type="ChEBI" id="CHEBI:59789"/>
        <dbReference type="ChEBI" id="CHEBI:140311"/>
        <dbReference type="EC" id="1.97.1.4"/>
    </reaction>
</comment>
<evidence type="ECO:0000256" key="1">
    <source>
        <dbReference type="ARBA" id="ARBA00003141"/>
    </source>
</evidence>
<dbReference type="EMBL" id="FOYZ01000001">
    <property type="protein sequence ID" value="SFR55708.1"/>
    <property type="molecule type" value="Genomic_DNA"/>
</dbReference>
<reference evidence="12 13" key="1">
    <citation type="submission" date="2016-10" db="EMBL/GenBank/DDBJ databases">
        <authorList>
            <person name="de Groot N.N."/>
        </authorList>
    </citation>
    <scope>NUCLEOTIDE SEQUENCE [LARGE SCALE GENOMIC DNA]</scope>
    <source>
        <strain evidence="12 13">743A</strain>
    </source>
</reference>
<dbReference type="GO" id="GO:0046872">
    <property type="term" value="F:metal ion binding"/>
    <property type="evidence" value="ECO:0007669"/>
    <property type="project" value="UniProtKB-UniRule"/>
</dbReference>
<sequence length="239" mass="27099">MLGQIHSIETMGLVDGPGIRSVVFLQGCLLRCCFCHNPDTWSLKDGKAVSPEELVKKLIRFRPYFEKSGGGVTFSGGEPLLQPGFLEEVLFRLRNEGIHTAIDTAGVGARECNYGKVLKYTDLVLFDVKHYTSEGYKRITGRDIGETTRFIEALNASQCKVWIRHVVIPDLTDSREHLVELKNYISQISNVEKVELLPYHLLGVNKYKVMDIPYPLEGVAAMNVEKTKQLQLELFHMWK</sequence>
<dbReference type="Gene3D" id="3.20.20.70">
    <property type="entry name" value="Aldolase class I"/>
    <property type="match status" value="1"/>
</dbReference>
<dbReference type="PROSITE" id="PS51918">
    <property type="entry name" value="RADICAL_SAM"/>
    <property type="match status" value="1"/>
</dbReference>
<evidence type="ECO:0000256" key="5">
    <source>
        <dbReference type="ARBA" id="ARBA00022691"/>
    </source>
</evidence>
<keyword evidence="7 10" id="KW-0560">Oxidoreductase</keyword>
<dbReference type="InterPro" id="IPR012838">
    <property type="entry name" value="PFL1_activating"/>
</dbReference>
<name>A0A1I6HMT8_9FIRM</name>
<dbReference type="CDD" id="cd01335">
    <property type="entry name" value="Radical_SAM"/>
    <property type="match status" value="1"/>
</dbReference>
<organism evidence="12 13">
    <name type="scientific">Anaeromicropila populeti</name>
    <dbReference type="NCBI Taxonomy" id="37658"/>
    <lineage>
        <taxon>Bacteria</taxon>
        <taxon>Bacillati</taxon>
        <taxon>Bacillota</taxon>
        <taxon>Clostridia</taxon>
        <taxon>Lachnospirales</taxon>
        <taxon>Lachnospiraceae</taxon>
        <taxon>Anaeromicropila</taxon>
    </lineage>
</organism>
<evidence type="ECO:0000259" key="11">
    <source>
        <dbReference type="PROSITE" id="PS51918"/>
    </source>
</evidence>